<dbReference type="RefSeq" id="WP_011230279.1">
    <property type="nucleotide sequence ID" value="NC_006510.1"/>
</dbReference>
<dbReference type="STRING" id="235909.GK0777"/>
<dbReference type="HOGENOM" id="CLU_061480_0_0_9"/>
<proteinExistence type="predicted"/>
<protein>
    <submittedName>
        <fullName evidence="2">Cell wall-associated protein</fullName>
    </submittedName>
</protein>
<feature type="compositionally biased region" description="Basic and acidic residues" evidence="1">
    <location>
        <begin position="40"/>
        <end position="58"/>
    </location>
</feature>
<evidence type="ECO:0000313" key="2">
    <source>
        <dbReference type="EMBL" id="BAD75062.1"/>
    </source>
</evidence>
<dbReference type="PATRIC" id="fig|235909.7.peg.861"/>
<accession>Q5L1W8</accession>
<dbReference type="AlphaFoldDB" id="Q5L1W8"/>
<dbReference type="EMBL" id="BA000043">
    <property type="protein sequence ID" value="BAD75062.1"/>
    <property type="molecule type" value="Genomic_DNA"/>
</dbReference>
<gene>
    <name evidence="2" type="ordered locus">GK0777</name>
</gene>
<dbReference type="KEGG" id="gka:GK0777"/>
<reference evidence="2 3" key="1">
    <citation type="journal article" date="2004" name="Nucleic Acids Res.">
        <title>Thermoadaptation trait revealed by the genome sequence of thermophilic Geobacillus kaustophilus.</title>
        <authorList>
            <person name="Takami H."/>
            <person name="Takaki Y."/>
            <person name="Chee G.J."/>
            <person name="Nishi S."/>
            <person name="Shimamura S."/>
            <person name="Suzuki H."/>
            <person name="Matsui S."/>
            <person name="Uchiyama I."/>
        </authorList>
    </citation>
    <scope>NUCLEOTIDE SEQUENCE [LARGE SCALE GENOMIC DNA]</scope>
    <source>
        <strain evidence="2 3">HTA426</strain>
    </source>
</reference>
<keyword evidence="3" id="KW-1185">Reference proteome</keyword>
<evidence type="ECO:0000313" key="3">
    <source>
        <dbReference type="Proteomes" id="UP000001172"/>
    </source>
</evidence>
<dbReference type="eggNOG" id="COG3209">
    <property type="taxonomic scope" value="Bacteria"/>
</dbReference>
<sequence length="269" mass="31125">MRNIRLRRWLVWMVVWALMMSSIPTKGFAETIQSGVGRVAPKEEPPKVPEAPKRDLKPGEIIEERTENTKVYYNGDGTFTKKIYFEPIHIKKKNQKRFEEVSSSLTDSTNNTNYVETQNTILETNFYKKMVDGEYANFHYNGYSISYSILEAAGNDVQPIKAKDVAAVYKKKDNKILHKNIFPSIDLQNITFNESTKEDLVLHSFTGYHIFKFRLKTDLQADIQDDGSILLTNQEHEKVFELPKPFMVDSNVDEHSGEVQRSENVTYEL</sequence>
<dbReference type="Proteomes" id="UP000001172">
    <property type="component" value="Chromosome"/>
</dbReference>
<feature type="region of interest" description="Disordered" evidence="1">
    <location>
        <begin position="37"/>
        <end position="58"/>
    </location>
</feature>
<evidence type="ECO:0000256" key="1">
    <source>
        <dbReference type="SAM" id="MobiDB-lite"/>
    </source>
</evidence>
<name>Q5L1W8_GEOKA</name>
<organism evidence="2 3">
    <name type="scientific">Geobacillus kaustophilus (strain HTA426)</name>
    <dbReference type="NCBI Taxonomy" id="235909"/>
    <lineage>
        <taxon>Bacteria</taxon>
        <taxon>Bacillati</taxon>
        <taxon>Bacillota</taxon>
        <taxon>Bacilli</taxon>
        <taxon>Bacillales</taxon>
        <taxon>Anoxybacillaceae</taxon>
        <taxon>Geobacillus</taxon>
        <taxon>Geobacillus thermoleovorans group</taxon>
    </lineage>
</organism>